<gene>
    <name evidence="2" type="ORF">EV148_105258</name>
</gene>
<dbReference type="AlphaFoldDB" id="A0A4V2S2H4"/>
<accession>A0A4V2S2H4</accession>
<name>A0A4V2S2H4_9GAMM</name>
<feature type="region of interest" description="Disordered" evidence="1">
    <location>
        <begin position="1"/>
        <end position="22"/>
    </location>
</feature>
<dbReference type="EMBL" id="SLWQ01000005">
    <property type="protein sequence ID" value="TCO40460.1"/>
    <property type="molecule type" value="Genomic_DNA"/>
</dbReference>
<organism evidence="2 3">
    <name type="scientific">Dokdonella fugitiva</name>
    <dbReference type="NCBI Taxonomy" id="328517"/>
    <lineage>
        <taxon>Bacteria</taxon>
        <taxon>Pseudomonadati</taxon>
        <taxon>Pseudomonadota</taxon>
        <taxon>Gammaproteobacteria</taxon>
        <taxon>Lysobacterales</taxon>
        <taxon>Rhodanobacteraceae</taxon>
        <taxon>Dokdonella</taxon>
    </lineage>
</organism>
<comment type="caution">
    <text evidence="2">The sequence shown here is derived from an EMBL/GenBank/DDBJ whole genome shotgun (WGS) entry which is preliminary data.</text>
</comment>
<keyword evidence="3" id="KW-1185">Reference proteome</keyword>
<protein>
    <submittedName>
        <fullName evidence="2">Uncharacterized protein</fullName>
    </submittedName>
</protein>
<evidence type="ECO:0000256" key="1">
    <source>
        <dbReference type="SAM" id="MobiDB-lite"/>
    </source>
</evidence>
<reference evidence="2 3" key="1">
    <citation type="journal article" date="2015" name="Stand. Genomic Sci.">
        <title>Genomic Encyclopedia of Bacterial and Archaeal Type Strains, Phase III: the genomes of soil and plant-associated and newly described type strains.</title>
        <authorList>
            <person name="Whitman W.B."/>
            <person name="Woyke T."/>
            <person name="Klenk H.P."/>
            <person name="Zhou Y."/>
            <person name="Lilburn T.G."/>
            <person name="Beck B.J."/>
            <person name="De Vos P."/>
            <person name="Vandamme P."/>
            <person name="Eisen J.A."/>
            <person name="Garrity G."/>
            <person name="Hugenholtz P."/>
            <person name="Kyrpides N.C."/>
        </authorList>
    </citation>
    <scope>NUCLEOTIDE SEQUENCE [LARGE SCALE GENOMIC DNA]</scope>
    <source>
        <strain evidence="2 3">A3</strain>
    </source>
</reference>
<dbReference type="Proteomes" id="UP000294862">
    <property type="component" value="Unassembled WGS sequence"/>
</dbReference>
<proteinExistence type="predicted"/>
<evidence type="ECO:0000313" key="2">
    <source>
        <dbReference type="EMBL" id="TCO40460.1"/>
    </source>
</evidence>
<evidence type="ECO:0000313" key="3">
    <source>
        <dbReference type="Proteomes" id="UP000294862"/>
    </source>
</evidence>
<sequence>MATKGKERVSTTARKTAQRKTPGRIRTVTFDIDQVKAIRIILGGEGVIINNPPRPKIEIDVVPRR</sequence>